<dbReference type="InterPro" id="IPR016197">
    <property type="entry name" value="Chromo-like_dom_sf"/>
</dbReference>
<dbReference type="Proteomes" id="UP001152797">
    <property type="component" value="Unassembled WGS sequence"/>
</dbReference>
<keyword evidence="3" id="KW-0067">ATP-binding</keyword>
<dbReference type="InterPro" id="IPR000953">
    <property type="entry name" value="Chromo/chromo_shadow_dom"/>
</dbReference>
<evidence type="ECO:0000256" key="1">
    <source>
        <dbReference type="ARBA" id="ARBA00022737"/>
    </source>
</evidence>
<evidence type="ECO:0000313" key="10">
    <source>
        <dbReference type="EMBL" id="CAL4789896.1"/>
    </source>
</evidence>
<keyword evidence="10" id="KW-0640">Prion</keyword>
<keyword evidence="2" id="KW-0547">Nucleotide-binding</keyword>
<dbReference type="OrthoDB" id="2321982at2759"/>
<dbReference type="InterPro" id="IPR023780">
    <property type="entry name" value="Chromo_domain"/>
</dbReference>
<dbReference type="SUPFAM" id="SSF48403">
    <property type="entry name" value="Ankyrin repeat"/>
    <property type="match status" value="1"/>
</dbReference>
<dbReference type="PANTHER" id="PTHR19211">
    <property type="entry name" value="ATP-BINDING TRANSPORT PROTEIN-RELATED"/>
    <property type="match status" value="1"/>
</dbReference>
<feature type="repeat" description="ANK" evidence="4">
    <location>
        <begin position="455"/>
        <end position="487"/>
    </location>
</feature>
<evidence type="ECO:0000256" key="4">
    <source>
        <dbReference type="PROSITE-ProRule" id="PRU00023"/>
    </source>
</evidence>
<evidence type="ECO:0000313" key="11">
    <source>
        <dbReference type="Proteomes" id="UP001152797"/>
    </source>
</evidence>
<keyword evidence="10" id="KW-0034">Amyloid</keyword>
<dbReference type="InterPro" id="IPR036770">
    <property type="entry name" value="Ankyrin_rpt-contain_sf"/>
</dbReference>
<sequence length="1206" mass="132873">MRRVRSALVRYGWVEAQGKEEWLEVLAARAAGVKSGSSVANETHDLTQPLVLRKCAEQWRKTWSRDSFIDRFGHQDFKLRSCLDLHECSFTGPWRFAPLREYFDRDDGDASIIFENSFLPPPLHQALWSGGQWPEVLSHIHAEPVLNLGRRHSFIAFHGGSSAIWMAQLVGRSAWFLAPPGRRPETREPWSYVPETEVPSVIVEPGDVIYVPENWWRSFWNLEDFNLGLGWESPDDGSGHWSDAMHAVADGDLQKLKLSEVTEAPSQEMLYLAARAGNEDVLAYLLQRADCAEDRWNFGAISAGAAISGHRSALALLQPYAQRHGTWHSWAVHGAVSTNSLAALGAPLLPAEANADDAFNDAWAPEHFLQEGIPLTPLHLAAWNGHGAAVEELLRCGAKVNFLGQDLKRVPMWRPAMDGSAGSSPLHLAALRGHAEVMHHLLDAAGALVDARDAAEATALHRAAQGGHVQVLQQLLSAGADVALRAGQERWTSWEVAEAHGFPEVSDFLKCKALGRAVSDTKEEESEQDDDVICRCKDLILMYLGSTQLLLKDTTFELRKGHRYGIVGSNGTGKTTLMERIADGAIAELAHSKLRFVHIRHEALGERTDVSQTALDYAWQVVGPDAPLHSALDEVGFTDELKLKPICELSGGWRVRLLLATAVARSADVLLLDEPTNHLDAQAVSWLVVYLTRKRDSTSVVVSHDASFLDQICTDIIHFDECQLKYYAGNFTFFQKKARQHNTSELLKVRSDDAPLPLPRKKVMPTKPQDGGLRIALPVPGKVEGLTSSKKPILELKDVSFKYLMAKDYSLRHINGKVTASSRIAIVGPNGSGKSTLLSLICGELRPCGDEKGQVGEVHRHRGLRLAYVAQSHAFHLSEYAKCTPEEYIQVRFRNGYDEELQKRLLAAPDQAEAAMLQRLATRFGKYGKQVEAVLSRRKQRNDWRYEVKWQDLAEKQNTFESTAKLRQLGVERLASALDERLAVGAMDSEDRPLTRREIVRHFEGFGLTEELTTQRPISDPESSELQVNVETSVIQGYVPSARHELYGVDAAPYIATTNAEVASALADAYARQDDAACQVLADLFRQLGVKIIVPTAHRPPTIRNLMADRVALAAAANPAAVPAPMRMSSRTAQKDAMVAKAMRVVKIPEGVNPAPTVNMGVIQQSGGLLAEAGTDGALVIIRTATGASVLAAAIPCRPKVSLHRN</sequence>
<dbReference type="Pfam" id="PF12796">
    <property type="entry name" value="Ank_2"/>
    <property type="match status" value="1"/>
</dbReference>
<feature type="domain" description="Chromo" evidence="5">
    <location>
        <begin position="929"/>
        <end position="990"/>
    </location>
</feature>
<dbReference type="SUPFAM" id="SSF54160">
    <property type="entry name" value="Chromo domain-like"/>
    <property type="match status" value="1"/>
</dbReference>
<dbReference type="SMART" id="SM00248">
    <property type="entry name" value="ANK"/>
    <property type="match status" value="4"/>
</dbReference>
<dbReference type="InterPro" id="IPR003593">
    <property type="entry name" value="AAA+_ATPase"/>
</dbReference>
<evidence type="ECO:0000313" key="9">
    <source>
        <dbReference type="EMBL" id="CAL1155959.1"/>
    </source>
</evidence>
<dbReference type="PROSITE" id="PS50088">
    <property type="entry name" value="ANK_REPEAT"/>
    <property type="match status" value="3"/>
</dbReference>
<dbReference type="InterPro" id="IPR002110">
    <property type="entry name" value="Ankyrin_rpt"/>
</dbReference>
<dbReference type="GO" id="GO:0016887">
    <property type="term" value="F:ATP hydrolysis activity"/>
    <property type="evidence" value="ECO:0007669"/>
    <property type="project" value="InterPro"/>
</dbReference>
<reference evidence="9" key="2">
    <citation type="submission" date="2024-04" db="EMBL/GenBank/DDBJ databases">
        <authorList>
            <person name="Chen Y."/>
            <person name="Shah S."/>
            <person name="Dougan E. K."/>
            <person name="Thang M."/>
            <person name="Chan C."/>
        </authorList>
    </citation>
    <scope>NUCLEOTIDE SEQUENCE [LARGE SCALE GENOMIC DNA]</scope>
</reference>
<dbReference type="Pfam" id="PF00385">
    <property type="entry name" value="Chromo"/>
    <property type="match status" value="1"/>
</dbReference>
<evidence type="ECO:0000259" key="5">
    <source>
        <dbReference type="PROSITE" id="PS50013"/>
    </source>
</evidence>
<dbReference type="Gene3D" id="2.40.50.40">
    <property type="match status" value="1"/>
</dbReference>
<dbReference type="PRINTS" id="PR01415">
    <property type="entry name" value="ANKYRIN"/>
</dbReference>
<evidence type="ECO:0000313" key="8">
    <source>
        <dbReference type="EMBL" id="CAI4002584.1"/>
    </source>
</evidence>
<dbReference type="SUPFAM" id="SSF52540">
    <property type="entry name" value="P-loop containing nucleoside triphosphate hydrolases"/>
    <property type="match status" value="2"/>
</dbReference>
<dbReference type="InterPro" id="IPR003347">
    <property type="entry name" value="JmjC_dom"/>
</dbReference>
<dbReference type="EMBL" id="CAMXCT030003124">
    <property type="protein sequence ID" value="CAL4789896.1"/>
    <property type="molecule type" value="Genomic_DNA"/>
</dbReference>
<evidence type="ECO:0000256" key="3">
    <source>
        <dbReference type="ARBA" id="ARBA00022840"/>
    </source>
</evidence>
<keyword evidence="1" id="KW-0677">Repeat</keyword>
<proteinExistence type="predicted"/>
<name>A0A9P1D2E1_9DINO</name>
<evidence type="ECO:0000259" key="6">
    <source>
        <dbReference type="PROSITE" id="PS50893"/>
    </source>
</evidence>
<keyword evidence="4" id="KW-0040">ANK repeat</keyword>
<dbReference type="Pfam" id="PF00005">
    <property type="entry name" value="ABC_tran"/>
    <property type="match status" value="2"/>
</dbReference>
<keyword evidence="11" id="KW-1185">Reference proteome</keyword>
<reference evidence="8" key="1">
    <citation type="submission" date="2022-10" db="EMBL/GenBank/DDBJ databases">
        <authorList>
            <person name="Chen Y."/>
            <person name="Dougan E. K."/>
            <person name="Chan C."/>
            <person name="Rhodes N."/>
            <person name="Thang M."/>
        </authorList>
    </citation>
    <scope>NUCLEOTIDE SEQUENCE</scope>
</reference>
<comment type="caution">
    <text evidence="8">The sequence shown here is derived from an EMBL/GenBank/DDBJ whole genome shotgun (WGS) entry which is preliminary data.</text>
</comment>
<dbReference type="PROSITE" id="PS50297">
    <property type="entry name" value="ANK_REP_REGION"/>
    <property type="match status" value="3"/>
</dbReference>
<dbReference type="PANTHER" id="PTHR19211:SF14">
    <property type="entry name" value="ATP-BINDING CASSETTE SUB-FAMILY F MEMBER 1"/>
    <property type="match status" value="1"/>
</dbReference>
<dbReference type="InterPro" id="IPR027417">
    <property type="entry name" value="P-loop_NTPase"/>
</dbReference>
<dbReference type="PROSITE" id="PS50013">
    <property type="entry name" value="CHROMO_2"/>
    <property type="match status" value="1"/>
</dbReference>
<dbReference type="EMBL" id="CAMXCT020003124">
    <property type="protein sequence ID" value="CAL1155959.1"/>
    <property type="molecule type" value="Genomic_DNA"/>
</dbReference>
<dbReference type="SUPFAM" id="SSF51197">
    <property type="entry name" value="Clavaminate synthase-like"/>
    <property type="match status" value="1"/>
</dbReference>
<dbReference type="CDD" id="cd03221">
    <property type="entry name" value="ABCF_EF-3"/>
    <property type="match status" value="1"/>
</dbReference>
<accession>A0A9P1D2E1</accession>
<organism evidence="8">
    <name type="scientific">Cladocopium goreaui</name>
    <dbReference type="NCBI Taxonomy" id="2562237"/>
    <lineage>
        <taxon>Eukaryota</taxon>
        <taxon>Sar</taxon>
        <taxon>Alveolata</taxon>
        <taxon>Dinophyceae</taxon>
        <taxon>Suessiales</taxon>
        <taxon>Symbiodiniaceae</taxon>
        <taxon>Cladocopium</taxon>
    </lineage>
</organism>
<gene>
    <name evidence="8" type="ORF">C1SCF055_LOCUS28528</name>
</gene>
<dbReference type="EMBL" id="CAMXCT010003124">
    <property type="protein sequence ID" value="CAI4002584.1"/>
    <property type="molecule type" value="Genomic_DNA"/>
</dbReference>
<dbReference type="InterPro" id="IPR017871">
    <property type="entry name" value="ABC_transporter-like_CS"/>
</dbReference>
<dbReference type="Gene3D" id="2.60.120.650">
    <property type="entry name" value="Cupin"/>
    <property type="match status" value="1"/>
</dbReference>
<feature type="repeat" description="ANK" evidence="4">
    <location>
        <begin position="376"/>
        <end position="405"/>
    </location>
</feature>
<feature type="domain" description="ABC transporter" evidence="6">
    <location>
        <begin position="794"/>
        <end position="1085"/>
    </location>
</feature>
<dbReference type="Gene3D" id="3.40.50.300">
    <property type="entry name" value="P-loop containing nucleotide triphosphate hydrolases"/>
    <property type="match status" value="2"/>
</dbReference>
<dbReference type="AlphaFoldDB" id="A0A9P1D2E1"/>
<protein>
    <submittedName>
        <fullName evidence="10">[NU+] prion formation protein 1</fullName>
    </submittedName>
</protein>
<evidence type="ECO:0000259" key="7">
    <source>
        <dbReference type="PROSITE" id="PS51184"/>
    </source>
</evidence>
<feature type="domain" description="JmjC" evidence="7">
    <location>
        <begin position="122"/>
        <end position="248"/>
    </location>
</feature>
<dbReference type="PROSITE" id="PS50893">
    <property type="entry name" value="ABC_TRANSPORTER_2"/>
    <property type="match status" value="2"/>
</dbReference>
<feature type="repeat" description="ANK" evidence="4">
    <location>
        <begin position="421"/>
        <end position="454"/>
    </location>
</feature>
<dbReference type="Gene3D" id="1.25.40.20">
    <property type="entry name" value="Ankyrin repeat-containing domain"/>
    <property type="match status" value="2"/>
</dbReference>
<dbReference type="PROSITE" id="PS00211">
    <property type="entry name" value="ABC_TRANSPORTER_1"/>
    <property type="match status" value="1"/>
</dbReference>
<dbReference type="InterPro" id="IPR003439">
    <property type="entry name" value="ABC_transporter-like_ATP-bd"/>
</dbReference>
<dbReference type="PROSITE" id="PS51184">
    <property type="entry name" value="JMJC"/>
    <property type="match status" value="1"/>
</dbReference>
<dbReference type="SMART" id="SM00382">
    <property type="entry name" value="AAA"/>
    <property type="match status" value="2"/>
</dbReference>
<evidence type="ECO:0000256" key="2">
    <source>
        <dbReference type="ARBA" id="ARBA00022741"/>
    </source>
</evidence>
<dbReference type="InterPro" id="IPR050611">
    <property type="entry name" value="ABCF"/>
</dbReference>
<dbReference type="GO" id="GO:0005524">
    <property type="term" value="F:ATP binding"/>
    <property type="evidence" value="ECO:0007669"/>
    <property type="project" value="UniProtKB-KW"/>
</dbReference>
<feature type="domain" description="ABC transporter" evidence="6">
    <location>
        <begin position="534"/>
        <end position="746"/>
    </location>
</feature>